<keyword evidence="2" id="KW-0808">Transferase</keyword>
<evidence type="ECO:0000313" key="2">
    <source>
        <dbReference type="EMBL" id="MUH60030.1"/>
    </source>
</evidence>
<feature type="domain" description="Methyltransferase type 11" evidence="1">
    <location>
        <begin position="64"/>
        <end position="157"/>
    </location>
</feature>
<dbReference type="GO" id="GO:0032259">
    <property type="term" value="P:methylation"/>
    <property type="evidence" value="ECO:0007669"/>
    <property type="project" value="UniProtKB-KW"/>
</dbReference>
<dbReference type="AlphaFoldDB" id="A0A7K1J6F6"/>
<dbReference type="Gene3D" id="3.40.50.150">
    <property type="entry name" value="Vaccinia Virus protein VP39"/>
    <property type="match status" value="1"/>
</dbReference>
<dbReference type="Proteomes" id="UP000487882">
    <property type="component" value="Unassembled WGS sequence"/>
</dbReference>
<dbReference type="SUPFAM" id="SSF53335">
    <property type="entry name" value="S-adenosyl-L-methionine-dependent methyltransferases"/>
    <property type="match status" value="1"/>
</dbReference>
<dbReference type="InterPro" id="IPR013216">
    <property type="entry name" value="Methyltransf_11"/>
</dbReference>
<dbReference type="InterPro" id="IPR029063">
    <property type="entry name" value="SAM-dependent_MTases_sf"/>
</dbReference>
<sequence>MDYQSINAQTTDRWVDDGWQWGEPISHEDFERAKRGDWDILLTPTKPVPHEWVGDVRGKRVLGLASGGAQQMPIMAALGAQCTVLDYSTRQCESELEVSQREGYDINVVQADMTQPLPFADDSFDLILHPVSNCYIEQVEPVFRECFRVLSSGGSFLGGYDTGVNYIVDSTETKIVHGLPFNPLVSEEDRLELEQDDGGMQFSHTLEEQIGGQLNAGFVLRSLYEDTNGDGRLHELSIPTFIATWSVKP</sequence>
<dbReference type="CDD" id="cd02440">
    <property type="entry name" value="AdoMet_MTases"/>
    <property type="match status" value="1"/>
</dbReference>
<dbReference type="EMBL" id="WNLP01000006">
    <property type="protein sequence ID" value="MUH60030.1"/>
    <property type="molecule type" value="Genomic_DNA"/>
</dbReference>
<gene>
    <name evidence="2" type="ORF">GSD1FS_1375</name>
</gene>
<evidence type="ECO:0000259" key="1">
    <source>
        <dbReference type="Pfam" id="PF08241"/>
    </source>
</evidence>
<dbReference type="GO" id="GO:0008757">
    <property type="term" value="F:S-adenosylmethionine-dependent methyltransferase activity"/>
    <property type="evidence" value="ECO:0007669"/>
    <property type="project" value="InterPro"/>
</dbReference>
<name>A0A7K1J6F6_9BIFI</name>
<dbReference type="RefSeq" id="WP_155588906.1">
    <property type="nucleotide sequence ID" value="NZ_WNLP01000006.1"/>
</dbReference>
<keyword evidence="3" id="KW-1185">Reference proteome</keyword>
<dbReference type="Pfam" id="PF08241">
    <property type="entry name" value="Methyltransf_11"/>
    <property type="match status" value="1"/>
</dbReference>
<accession>A0A7K1J6F6</accession>
<organism evidence="2 3">
    <name type="scientific">Bifidobacterium canis</name>
    <dbReference type="NCBI Taxonomy" id="2610880"/>
    <lineage>
        <taxon>Bacteria</taxon>
        <taxon>Bacillati</taxon>
        <taxon>Actinomycetota</taxon>
        <taxon>Actinomycetes</taxon>
        <taxon>Bifidobacteriales</taxon>
        <taxon>Bifidobacteriaceae</taxon>
        <taxon>Bifidobacterium</taxon>
    </lineage>
</organism>
<reference evidence="2 3" key="1">
    <citation type="submission" date="2019-09" db="EMBL/GenBank/DDBJ databases">
        <title>Bifidobacterium canis sp. nov., isolated from the digestive tract of German Shepherd dog puppy.</title>
        <authorList>
            <person name="Bunesova V."/>
        </authorList>
    </citation>
    <scope>NUCLEOTIDE SEQUENCE [LARGE SCALE GENOMIC DNA]</scope>
    <source>
        <strain evidence="2 3">GSD1FS</strain>
    </source>
</reference>
<keyword evidence="2" id="KW-0489">Methyltransferase</keyword>
<proteinExistence type="predicted"/>
<evidence type="ECO:0000313" key="3">
    <source>
        <dbReference type="Proteomes" id="UP000487882"/>
    </source>
</evidence>
<protein>
    <submittedName>
        <fullName evidence="2">Methyltransferase</fullName>
    </submittedName>
</protein>
<comment type="caution">
    <text evidence="2">The sequence shown here is derived from an EMBL/GenBank/DDBJ whole genome shotgun (WGS) entry which is preliminary data.</text>
</comment>